<evidence type="ECO:0000313" key="11">
    <source>
        <dbReference type="Proteomes" id="UP000545493"/>
    </source>
</evidence>
<keyword evidence="4" id="KW-0812">Transmembrane</keyword>
<evidence type="ECO:0000256" key="5">
    <source>
        <dbReference type="ARBA" id="ARBA00022827"/>
    </source>
</evidence>
<keyword evidence="5" id="KW-0274">FAD</keyword>
<dbReference type="PANTHER" id="PTHR10801">
    <property type="entry name" value="24-DEHYDROCHOLESTEROL REDUCTASE"/>
    <property type="match status" value="1"/>
</dbReference>
<keyword evidence="3" id="KW-0285">Flavoprotein</keyword>
<dbReference type="EC" id="1.3.1.72" evidence="2"/>
<evidence type="ECO:0000256" key="4">
    <source>
        <dbReference type="ARBA" id="ARBA00022692"/>
    </source>
</evidence>
<name>A0A7X5UT67_9PSEU</name>
<evidence type="ECO:0000313" key="10">
    <source>
        <dbReference type="EMBL" id="NIJ13757.1"/>
    </source>
</evidence>
<gene>
    <name evidence="10" type="ORF">FHU38_004101</name>
</gene>
<dbReference type="InterPro" id="IPR016166">
    <property type="entry name" value="FAD-bd_PCMH"/>
</dbReference>
<evidence type="ECO:0000256" key="2">
    <source>
        <dbReference type="ARBA" id="ARBA00012405"/>
    </source>
</evidence>
<dbReference type="InterPro" id="IPR040165">
    <property type="entry name" value="Diminuto-like"/>
</dbReference>
<comment type="subcellular location">
    <subcellularLocation>
        <location evidence="1">Membrane</location>
        <topology evidence="1">Single-pass membrane protein</topology>
    </subcellularLocation>
</comment>
<keyword evidence="11" id="KW-1185">Reference proteome</keyword>
<dbReference type="EMBL" id="JAAOYM010000001">
    <property type="protein sequence ID" value="NIJ13757.1"/>
    <property type="molecule type" value="Genomic_DNA"/>
</dbReference>
<organism evidence="10 11">
    <name type="scientific">Saccharomonospora amisosensis</name>
    <dbReference type="NCBI Taxonomy" id="1128677"/>
    <lineage>
        <taxon>Bacteria</taxon>
        <taxon>Bacillati</taxon>
        <taxon>Actinomycetota</taxon>
        <taxon>Actinomycetes</taxon>
        <taxon>Pseudonocardiales</taxon>
        <taxon>Pseudonocardiaceae</taxon>
        <taxon>Saccharomonospora</taxon>
    </lineage>
</organism>
<dbReference type="InterPro" id="IPR036318">
    <property type="entry name" value="FAD-bd_PCMH-like_sf"/>
</dbReference>
<keyword evidence="8" id="KW-0472">Membrane</keyword>
<evidence type="ECO:0000259" key="9">
    <source>
        <dbReference type="PROSITE" id="PS51387"/>
    </source>
</evidence>
<dbReference type="Pfam" id="PF01565">
    <property type="entry name" value="FAD_binding_4"/>
    <property type="match status" value="1"/>
</dbReference>
<evidence type="ECO:0000256" key="8">
    <source>
        <dbReference type="ARBA" id="ARBA00023136"/>
    </source>
</evidence>
<dbReference type="SUPFAM" id="SSF55103">
    <property type="entry name" value="FAD-linked oxidases, C-terminal domain"/>
    <property type="match status" value="1"/>
</dbReference>
<evidence type="ECO:0000256" key="1">
    <source>
        <dbReference type="ARBA" id="ARBA00004167"/>
    </source>
</evidence>
<accession>A0A7X5UT67</accession>
<dbReference type="SUPFAM" id="SSF56176">
    <property type="entry name" value="FAD-binding/transporter-associated domain-like"/>
    <property type="match status" value="1"/>
</dbReference>
<reference evidence="10 11" key="1">
    <citation type="submission" date="2020-03" db="EMBL/GenBank/DDBJ databases">
        <title>Sequencing the genomes of 1000 actinobacteria strains.</title>
        <authorList>
            <person name="Klenk H.-P."/>
        </authorList>
    </citation>
    <scope>NUCLEOTIDE SEQUENCE [LARGE SCALE GENOMIC DNA]</scope>
    <source>
        <strain evidence="10 11">DSM 45685</strain>
    </source>
</reference>
<proteinExistence type="predicted"/>
<dbReference type="AlphaFoldDB" id="A0A7X5UT67"/>
<keyword evidence="6" id="KW-1133">Transmembrane helix</keyword>
<dbReference type="InterPro" id="IPR016164">
    <property type="entry name" value="FAD-linked_Oxase-like_C"/>
</dbReference>
<evidence type="ECO:0000256" key="6">
    <source>
        <dbReference type="ARBA" id="ARBA00022989"/>
    </source>
</evidence>
<keyword evidence="7" id="KW-0560">Oxidoreductase</keyword>
<dbReference type="GO" id="GO:0050614">
    <property type="term" value="F:Delta24-sterol reductase activity"/>
    <property type="evidence" value="ECO:0007669"/>
    <property type="project" value="UniProtKB-EC"/>
</dbReference>
<sequence length="459" mass="52363">MALNEPGVGDRTPAATGHQARVAALRAQLAALPEGAPVRLAKRTSNLFRPRGTATDGLDVSGFRHVLEVDAHTRTADVEGMVTYEQLVDATLPHGLMPLVVPQLKTITLGGAVTGLGIESSSFRNGMPHESVLELEILTGAGEIVVARPDNEHSDLFFGFPNSYGTLGYALRLRIELEPVRPYVQLRHLRYTDAGEYFAELERVCSLGEADFVDGTVFGPREQYLTLGTFTDEVPGTSDYTWLDIYYKSIRQRTTDHLHTRDYLWRWDTDWFWCSRALGVQNRLVRLLAGPKLLRSDTYWKIIAFERRHRLTARLNRALGKPPPEAVVQDIEVPVERAAKFLDFFHREIPISPVWICPVKQRDRRRWPLYELDPDTLYVNFGFWATVPAKPGQDVAGHNRLIERTVTELGGRKSLYSESFYDPEEFWRLYNGTAYRSLKQRYDPQRKLLDLYDKCVKAR</sequence>
<dbReference type="InterPro" id="IPR006094">
    <property type="entry name" value="Oxid_FAD_bind_N"/>
</dbReference>
<evidence type="ECO:0000256" key="3">
    <source>
        <dbReference type="ARBA" id="ARBA00022630"/>
    </source>
</evidence>
<dbReference type="GO" id="GO:0016020">
    <property type="term" value="C:membrane"/>
    <property type="evidence" value="ECO:0007669"/>
    <property type="project" value="UniProtKB-SubCell"/>
</dbReference>
<evidence type="ECO:0000256" key="7">
    <source>
        <dbReference type="ARBA" id="ARBA00023002"/>
    </source>
</evidence>
<dbReference type="PANTHER" id="PTHR10801:SF0">
    <property type="entry name" value="DELTA(24)-STEROL REDUCTASE"/>
    <property type="match status" value="1"/>
</dbReference>
<dbReference type="InterPro" id="IPR016169">
    <property type="entry name" value="FAD-bd_PCMH_sub2"/>
</dbReference>
<dbReference type="PROSITE" id="PS51387">
    <property type="entry name" value="FAD_PCMH"/>
    <property type="match status" value="1"/>
</dbReference>
<feature type="domain" description="FAD-binding PCMH-type" evidence="9">
    <location>
        <begin position="9"/>
        <end position="180"/>
    </location>
</feature>
<protein>
    <recommendedName>
        <fullName evidence="2">Delta(24)-sterol reductase</fullName>
        <ecNumber evidence="2">1.3.1.72</ecNumber>
    </recommendedName>
</protein>
<dbReference type="GO" id="GO:0071949">
    <property type="term" value="F:FAD binding"/>
    <property type="evidence" value="ECO:0007669"/>
    <property type="project" value="InterPro"/>
</dbReference>
<comment type="caution">
    <text evidence="10">The sequence shown here is derived from an EMBL/GenBank/DDBJ whole genome shotgun (WGS) entry which is preliminary data.</text>
</comment>
<dbReference type="Proteomes" id="UP000545493">
    <property type="component" value="Unassembled WGS sequence"/>
</dbReference>
<dbReference type="Gene3D" id="3.30.465.10">
    <property type="match status" value="1"/>
</dbReference>